<dbReference type="EMBL" id="GGEC01056741">
    <property type="protein sequence ID" value="MBX37225.1"/>
    <property type="molecule type" value="Transcribed_RNA"/>
</dbReference>
<proteinExistence type="predicted"/>
<accession>A0A2P2N439</accession>
<protein>
    <submittedName>
        <fullName evidence="1">Uncharacterized protein</fullName>
    </submittedName>
</protein>
<reference evidence="1" key="1">
    <citation type="submission" date="2018-02" db="EMBL/GenBank/DDBJ databases">
        <title>Rhizophora mucronata_Transcriptome.</title>
        <authorList>
            <person name="Meera S.P."/>
            <person name="Sreeshan A."/>
            <person name="Augustine A."/>
        </authorList>
    </citation>
    <scope>NUCLEOTIDE SEQUENCE</scope>
    <source>
        <tissue evidence="1">Leaf</tissue>
    </source>
</reference>
<evidence type="ECO:0000313" key="1">
    <source>
        <dbReference type="EMBL" id="MBX37225.1"/>
    </source>
</evidence>
<dbReference type="AlphaFoldDB" id="A0A2P2N439"/>
<sequence>MSNTNALGSRILTQDKTKFKHCT</sequence>
<organism evidence="1">
    <name type="scientific">Rhizophora mucronata</name>
    <name type="common">Asiatic mangrove</name>
    <dbReference type="NCBI Taxonomy" id="61149"/>
    <lineage>
        <taxon>Eukaryota</taxon>
        <taxon>Viridiplantae</taxon>
        <taxon>Streptophyta</taxon>
        <taxon>Embryophyta</taxon>
        <taxon>Tracheophyta</taxon>
        <taxon>Spermatophyta</taxon>
        <taxon>Magnoliopsida</taxon>
        <taxon>eudicotyledons</taxon>
        <taxon>Gunneridae</taxon>
        <taxon>Pentapetalae</taxon>
        <taxon>rosids</taxon>
        <taxon>fabids</taxon>
        <taxon>Malpighiales</taxon>
        <taxon>Rhizophoraceae</taxon>
        <taxon>Rhizophora</taxon>
    </lineage>
</organism>
<name>A0A2P2N439_RHIMU</name>